<dbReference type="PANTHER" id="PTHR31094">
    <property type="entry name" value="RIKEN CDNA 2310061I04 GENE"/>
    <property type="match status" value="1"/>
</dbReference>
<dbReference type="OrthoDB" id="44820at2759"/>
<evidence type="ECO:0000313" key="2">
    <source>
        <dbReference type="Proteomes" id="UP000664859"/>
    </source>
</evidence>
<dbReference type="AlphaFoldDB" id="A0A836CIZ0"/>
<dbReference type="EMBL" id="JAFCMP010000082">
    <property type="protein sequence ID" value="KAG5187797.1"/>
    <property type="molecule type" value="Genomic_DNA"/>
</dbReference>
<sequence length="323" mass="35243">MSNLSFSSVARTESSLLEELKRREVFGMPPPPNGNRNPDFEPNLGKVIDTLRSDYPELLNEPLDYSIYTDDITVKDPSGVEFKGIGTYKRLFATLRFFRHTFVDTVDTRFRVTYDWARQRVRVNWHMALSFKARAGHPVFVDCISVYHINDEGFVSAHDLETIMVNGEGFASAYDLQAMMGLWVRSEKGVGAAAAATTTAMSAATTALSAAATATSLSTAATAVASAATGTLAAALRGDSSGGGDAGKDRSKAPRLAWPKVDLPSGCEDSWDCESPMTCCDFALFKVCCNQGMGSPVTEPRLVPIPIPVEDYPQYPPRYPDYY</sequence>
<evidence type="ECO:0000313" key="1">
    <source>
        <dbReference type="EMBL" id="KAG5187797.1"/>
    </source>
</evidence>
<dbReference type="InterPro" id="IPR018790">
    <property type="entry name" value="DUF2358"/>
</dbReference>
<keyword evidence="2" id="KW-1185">Reference proteome</keyword>
<dbReference type="Proteomes" id="UP000664859">
    <property type="component" value="Unassembled WGS sequence"/>
</dbReference>
<name>A0A836CIZ0_9STRA</name>
<dbReference type="PANTHER" id="PTHR31094:SF2">
    <property type="entry name" value="RIKEN CDNA 2310061I04 GENE"/>
    <property type="match status" value="1"/>
</dbReference>
<dbReference type="Pfam" id="PF10184">
    <property type="entry name" value="DUF2358"/>
    <property type="match status" value="1"/>
</dbReference>
<organism evidence="1 2">
    <name type="scientific">Tribonema minus</name>
    <dbReference type="NCBI Taxonomy" id="303371"/>
    <lineage>
        <taxon>Eukaryota</taxon>
        <taxon>Sar</taxon>
        <taxon>Stramenopiles</taxon>
        <taxon>Ochrophyta</taxon>
        <taxon>PX clade</taxon>
        <taxon>Xanthophyceae</taxon>
        <taxon>Tribonematales</taxon>
        <taxon>Tribonemataceae</taxon>
        <taxon>Tribonema</taxon>
    </lineage>
</organism>
<protein>
    <submittedName>
        <fullName evidence="1">Uncharacterized protein</fullName>
    </submittedName>
</protein>
<proteinExistence type="predicted"/>
<reference evidence="1" key="1">
    <citation type="submission" date="2021-02" db="EMBL/GenBank/DDBJ databases">
        <title>First Annotated Genome of the Yellow-green Alga Tribonema minus.</title>
        <authorList>
            <person name="Mahan K.M."/>
        </authorList>
    </citation>
    <scope>NUCLEOTIDE SEQUENCE</scope>
    <source>
        <strain evidence="1">UTEX B ZZ1240</strain>
    </source>
</reference>
<gene>
    <name evidence="1" type="ORF">JKP88DRAFT_260237</name>
</gene>
<dbReference type="InterPro" id="IPR032710">
    <property type="entry name" value="NTF2-like_dom_sf"/>
</dbReference>
<dbReference type="Gene3D" id="3.10.450.50">
    <property type="match status" value="1"/>
</dbReference>
<dbReference type="SUPFAM" id="SSF54427">
    <property type="entry name" value="NTF2-like"/>
    <property type="match status" value="1"/>
</dbReference>
<accession>A0A836CIZ0</accession>
<comment type="caution">
    <text evidence="1">The sequence shown here is derived from an EMBL/GenBank/DDBJ whole genome shotgun (WGS) entry which is preliminary data.</text>
</comment>